<keyword evidence="8 10" id="KW-0333">Golgi apparatus</keyword>
<evidence type="ECO:0000256" key="4">
    <source>
        <dbReference type="ARBA" id="ARBA00022679"/>
    </source>
</evidence>
<name>F9W3M5_TRYCI</name>
<organism evidence="11 12">
    <name type="scientific">Trypanosoma congolense (strain IL3000)</name>
    <dbReference type="NCBI Taxonomy" id="1068625"/>
    <lineage>
        <taxon>Eukaryota</taxon>
        <taxon>Discoba</taxon>
        <taxon>Euglenozoa</taxon>
        <taxon>Kinetoplastea</taxon>
        <taxon>Metakinetoplastina</taxon>
        <taxon>Trypanosomatida</taxon>
        <taxon>Trypanosomatidae</taxon>
        <taxon>Trypanosoma</taxon>
        <taxon>Nannomonas</taxon>
    </lineage>
</organism>
<gene>
    <name evidence="11" type="ORF">TCIL3000_0_26960</name>
</gene>
<dbReference type="InterPro" id="IPR002659">
    <property type="entry name" value="Glyco_trans_31"/>
</dbReference>
<dbReference type="Proteomes" id="UP000000702">
    <property type="component" value="Unassembled WGS sequence"/>
</dbReference>
<evidence type="ECO:0000256" key="3">
    <source>
        <dbReference type="ARBA" id="ARBA00022676"/>
    </source>
</evidence>
<evidence type="ECO:0000256" key="7">
    <source>
        <dbReference type="ARBA" id="ARBA00022989"/>
    </source>
</evidence>
<feature type="transmembrane region" description="Helical" evidence="10">
    <location>
        <begin position="20"/>
        <end position="38"/>
    </location>
</feature>
<keyword evidence="6 10" id="KW-0735">Signal-anchor</keyword>
<keyword evidence="3 10" id="KW-0328">Glycosyltransferase</keyword>
<dbReference type="VEuPathDB" id="TriTrypDB:TcIL3000_0_26960"/>
<dbReference type="OMA" id="ARVEWFS"/>
<dbReference type="EMBL" id="CAEQ01000438">
    <property type="protein sequence ID" value="CCD11746.1"/>
    <property type="molecule type" value="Genomic_DNA"/>
</dbReference>
<comment type="caution">
    <text evidence="11">The sequence shown here is derived from an EMBL/GenBank/DDBJ whole genome shotgun (WGS) entry which is preliminary data.</text>
</comment>
<dbReference type="GO" id="GO:0016758">
    <property type="term" value="F:hexosyltransferase activity"/>
    <property type="evidence" value="ECO:0007669"/>
    <property type="project" value="InterPro"/>
</dbReference>
<evidence type="ECO:0000256" key="9">
    <source>
        <dbReference type="ARBA" id="ARBA00023136"/>
    </source>
</evidence>
<keyword evidence="4" id="KW-0808">Transferase</keyword>
<evidence type="ECO:0000256" key="6">
    <source>
        <dbReference type="ARBA" id="ARBA00022968"/>
    </source>
</evidence>
<evidence type="ECO:0000256" key="2">
    <source>
        <dbReference type="ARBA" id="ARBA00008661"/>
    </source>
</evidence>
<reference evidence="11 12" key="2">
    <citation type="journal article" date="2012" name="Proc. Natl. Acad. Sci. U.S.A.">
        <title>Antigenic diversity is generated by distinct evolutionary mechanisms in African trypanosome species.</title>
        <authorList>
            <person name="Jackson A.P."/>
            <person name="Berry A."/>
            <person name="Aslett M."/>
            <person name="Allison H.C."/>
            <person name="Burton P."/>
            <person name="Vavrova-Anderson J."/>
            <person name="Brown R."/>
            <person name="Browne H."/>
            <person name="Corton N."/>
            <person name="Hauser H."/>
            <person name="Gamble J."/>
            <person name="Gilderthorp R."/>
            <person name="Marcello L."/>
            <person name="McQuillan J."/>
            <person name="Otto T.D."/>
            <person name="Quail M.A."/>
            <person name="Sanders M.J."/>
            <person name="van Tonder A."/>
            <person name="Ginger M.L."/>
            <person name="Field M.C."/>
            <person name="Barry J.D."/>
            <person name="Hertz-Fowler C."/>
            <person name="Berriman M."/>
        </authorList>
    </citation>
    <scope>NUCLEOTIDE SEQUENCE [LARGE SCALE GENOMIC DNA]</scope>
    <source>
        <strain evidence="11 12">IL3000</strain>
    </source>
</reference>
<keyword evidence="12" id="KW-1185">Reference proteome</keyword>
<evidence type="ECO:0000256" key="5">
    <source>
        <dbReference type="ARBA" id="ARBA00022692"/>
    </source>
</evidence>
<proteinExistence type="inferred from homology"/>
<evidence type="ECO:0000256" key="1">
    <source>
        <dbReference type="ARBA" id="ARBA00004323"/>
    </source>
</evidence>
<dbReference type="Gene3D" id="3.90.550.50">
    <property type="match status" value="1"/>
</dbReference>
<evidence type="ECO:0000256" key="8">
    <source>
        <dbReference type="ARBA" id="ARBA00023034"/>
    </source>
</evidence>
<dbReference type="AlphaFoldDB" id="F9W3M5"/>
<dbReference type="EC" id="2.4.1.-" evidence="10"/>
<evidence type="ECO:0000256" key="10">
    <source>
        <dbReference type="RuleBase" id="RU363063"/>
    </source>
</evidence>
<evidence type="ECO:0000313" key="11">
    <source>
        <dbReference type="EMBL" id="CCD11746.1"/>
    </source>
</evidence>
<comment type="subcellular location">
    <subcellularLocation>
        <location evidence="1 10">Golgi apparatus membrane</location>
        <topology evidence="1 10">Single-pass type II membrane protein</topology>
    </subcellularLocation>
</comment>
<accession>F9W3M5</accession>
<keyword evidence="7 10" id="KW-1133">Transmembrane helix</keyword>
<keyword evidence="5 10" id="KW-0812">Transmembrane</keyword>
<dbReference type="GO" id="GO:0000139">
    <property type="term" value="C:Golgi membrane"/>
    <property type="evidence" value="ECO:0007669"/>
    <property type="project" value="UniProtKB-SubCell"/>
</dbReference>
<reference evidence="12" key="1">
    <citation type="submission" date="2011-07" db="EMBL/GenBank/DDBJ databases">
        <title>Divergent evolution of antigenic variation in African trypanosomes.</title>
        <authorList>
            <person name="Jackson A.P."/>
            <person name="Berry A."/>
            <person name="Allison H.C."/>
            <person name="Burton P."/>
            <person name="Anderson J."/>
            <person name="Aslett M."/>
            <person name="Brown R."/>
            <person name="Corton N."/>
            <person name="Harris D."/>
            <person name="Hauser H."/>
            <person name="Gamble J."/>
            <person name="Gilderthorp R."/>
            <person name="McQuillan J."/>
            <person name="Quail M.A."/>
            <person name="Sanders M."/>
            <person name="Van Tonder A."/>
            <person name="Ginger M.L."/>
            <person name="Donelson J.E."/>
            <person name="Field M.C."/>
            <person name="Barry J.D."/>
            <person name="Berriman M."/>
            <person name="Hertz-Fowler C."/>
        </authorList>
    </citation>
    <scope>NUCLEOTIDE SEQUENCE [LARGE SCALE GENOMIC DNA]</scope>
    <source>
        <strain evidence="12">IL3000</strain>
    </source>
</reference>
<comment type="similarity">
    <text evidence="2 10">Belongs to the glycosyltransferase 31 family.</text>
</comment>
<protein>
    <recommendedName>
        <fullName evidence="10">Hexosyltransferase</fullName>
        <ecNumber evidence="10">2.4.1.-</ecNumber>
    </recommendedName>
</protein>
<keyword evidence="9 10" id="KW-0472">Membrane</keyword>
<sequence length="380" mass="43919">MLVEKPAVLFRARKSRISVYMLPLMTLLALAMVGYTLYGIGNGDHTPEPAYGKGYEDPPQLDAYLRFIPPDVVSTWKAREFLVVMGIPSVDVDGRQRRRDLQRETCWQYNGVARQRNNFTGELLPLYLLAPHQSNGYEISESLWKEATKSHDVVILPTSDVRPSTRRRIGEGGSWGFQSEVVMSRKTYLWLQFALHMFPNASYIVKGDDDMFMHVPQYLADLRVMPRRGLYMGRMYRASLLWTTDDIVFAAGYCTTLSKDAAQAIVSYKPLAALLRKPYSIWHMMQYSSMSVMHEDIMVGRVLREKVKFEDLITVDMRSCKFHESGRRGIFTTVTQKSVVVHHIREEDYQRLWEWFDDNGKSHVPSQLRWFSETSATLVC</sequence>
<dbReference type="PANTHER" id="PTHR11214">
    <property type="entry name" value="BETA-1,3-N-ACETYLGLUCOSAMINYLTRANSFERASE"/>
    <property type="match status" value="1"/>
</dbReference>
<dbReference type="PANTHER" id="PTHR11214:SF351">
    <property type="entry name" value="BETA-1,3-GALACTOSYLTRANSFERASE PVG3"/>
    <property type="match status" value="1"/>
</dbReference>
<evidence type="ECO:0000313" key="12">
    <source>
        <dbReference type="Proteomes" id="UP000000702"/>
    </source>
</evidence>